<dbReference type="HOGENOM" id="CLU_3181984_0_0_9"/>
<evidence type="ECO:0000256" key="1">
    <source>
        <dbReference type="SAM" id="MobiDB-lite"/>
    </source>
</evidence>
<organism evidence="2 3">
    <name type="scientific">Enterocloster bolteae (strain ATCC BAA-613 / DSM 15670 / CCUG 46953 / JCM 12243 / WAL 16351)</name>
    <name type="common">Clostridium bolteae</name>
    <dbReference type="NCBI Taxonomy" id="411902"/>
    <lineage>
        <taxon>Bacteria</taxon>
        <taxon>Bacillati</taxon>
        <taxon>Bacillota</taxon>
        <taxon>Clostridia</taxon>
        <taxon>Lachnospirales</taxon>
        <taxon>Lachnospiraceae</taxon>
        <taxon>Enterocloster</taxon>
    </lineage>
</organism>
<name>A8RRT5_ENTBW</name>
<reference evidence="2 3" key="1">
    <citation type="submission" date="2007-08" db="EMBL/GenBank/DDBJ databases">
        <authorList>
            <person name="Fulton L."/>
            <person name="Clifton S."/>
            <person name="Fulton B."/>
            <person name="Xu J."/>
            <person name="Minx P."/>
            <person name="Pepin K.H."/>
            <person name="Johnson M."/>
            <person name="Thiruvilangam P."/>
            <person name="Bhonagiri V."/>
            <person name="Nash W.E."/>
            <person name="Mardis E.R."/>
            <person name="Wilson R.K."/>
        </authorList>
    </citation>
    <scope>NUCLEOTIDE SEQUENCE [LARGE SCALE GENOMIC DNA]</scope>
    <source>
        <strain evidence="3">ATCC BAA-613 / DSM 15670 / CCUG 46953 / JCM 12243 / WAL 16351</strain>
    </source>
</reference>
<dbReference type="Proteomes" id="UP000005396">
    <property type="component" value="Unassembled WGS sequence"/>
</dbReference>
<dbReference type="AlphaFoldDB" id="A8RRT5"/>
<feature type="compositionally biased region" description="Polar residues" evidence="1">
    <location>
        <begin position="34"/>
        <end position="46"/>
    </location>
</feature>
<feature type="region of interest" description="Disordered" evidence="1">
    <location>
        <begin position="1"/>
        <end position="46"/>
    </location>
</feature>
<protein>
    <submittedName>
        <fullName evidence="2">Uncharacterized protein</fullName>
    </submittedName>
</protein>
<dbReference type="EMBL" id="ABCC02000029">
    <property type="protein sequence ID" value="EDP16325.1"/>
    <property type="molecule type" value="Genomic_DNA"/>
</dbReference>
<gene>
    <name evidence="2" type="ORF">CLOBOL_03088</name>
</gene>
<sequence>MSSVKGVCPMLPGCPSGQKNGSGASGPRPRFNGSRDNTLRTINEGS</sequence>
<comment type="caution">
    <text evidence="2">The sequence shown here is derived from an EMBL/GenBank/DDBJ whole genome shotgun (WGS) entry which is preliminary data.</text>
</comment>
<dbReference type="PaxDb" id="411902-CLOBOL_03088"/>
<reference evidence="2 3" key="2">
    <citation type="submission" date="2007-09" db="EMBL/GenBank/DDBJ databases">
        <title>Draft genome sequence of Clostridium bolteae (ATCC BAA-613).</title>
        <authorList>
            <person name="Sudarsanam P."/>
            <person name="Ley R."/>
            <person name="Guruge J."/>
            <person name="Turnbaugh P.J."/>
            <person name="Mahowald M."/>
            <person name="Liep D."/>
            <person name="Gordon J."/>
        </authorList>
    </citation>
    <scope>NUCLEOTIDE SEQUENCE [LARGE SCALE GENOMIC DNA]</scope>
    <source>
        <strain evidence="3">ATCC BAA-613 / DSM 15670 / CCUG 46953 / JCM 12243 / WAL 16351</strain>
    </source>
</reference>
<proteinExistence type="predicted"/>
<accession>A8RRT5</accession>
<evidence type="ECO:0000313" key="3">
    <source>
        <dbReference type="Proteomes" id="UP000005396"/>
    </source>
</evidence>
<evidence type="ECO:0000313" key="2">
    <source>
        <dbReference type="EMBL" id="EDP16325.1"/>
    </source>
</evidence>